<reference evidence="14 15" key="1">
    <citation type="submission" date="2016-11" db="EMBL/GenBank/DDBJ databases">
        <authorList>
            <person name="Varghese N."/>
            <person name="Submissions S."/>
        </authorList>
    </citation>
    <scope>NUCLEOTIDE SEQUENCE [LARGE SCALE GENOMIC DNA]</scope>
    <source>
        <strain evidence="14 15">DSM 15287</strain>
    </source>
</reference>
<comment type="similarity">
    <text evidence="3">Belongs to the multi antimicrobial extrusion (MATE) (TC 2.A.66.1) family.</text>
</comment>
<name>A0A1M6PF33_9FIRM</name>
<feature type="transmembrane region" description="Helical" evidence="13">
    <location>
        <begin position="346"/>
        <end position="370"/>
    </location>
</feature>
<dbReference type="OrthoDB" id="9806302at2"/>
<keyword evidence="8 13" id="KW-0812">Transmembrane</keyword>
<feature type="transmembrane region" description="Helical" evidence="13">
    <location>
        <begin position="12"/>
        <end position="36"/>
    </location>
</feature>
<keyword evidence="6" id="KW-0050">Antiport</keyword>
<feature type="transmembrane region" description="Helical" evidence="13">
    <location>
        <begin position="275"/>
        <end position="299"/>
    </location>
</feature>
<dbReference type="PIRSF" id="PIRSF006603">
    <property type="entry name" value="DinF"/>
    <property type="match status" value="1"/>
</dbReference>
<dbReference type="InterPro" id="IPR002528">
    <property type="entry name" value="MATE_fam"/>
</dbReference>
<dbReference type="PANTHER" id="PTHR43298">
    <property type="entry name" value="MULTIDRUG RESISTANCE PROTEIN NORM-RELATED"/>
    <property type="match status" value="1"/>
</dbReference>
<dbReference type="InterPro" id="IPR050222">
    <property type="entry name" value="MATE_MdtK"/>
</dbReference>
<protein>
    <recommendedName>
        <fullName evidence="4">Probable multidrug resistance protein NorM</fullName>
    </recommendedName>
    <alternativeName>
        <fullName evidence="12">Multidrug-efflux transporter</fullName>
    </alternativeName>
</protein>
<evidence type="ECO:0000256" key="7">
    <source>
        <dbReference type="ARBA" id="ARBA00022475"/>
    </source>
</evidence>
<evidence type="ECO:0000256" key="9">
    <source>
        <dbReference type="ARBA" id="ARBA00022989"/>
    </source>
</evidence>
<evidence type="ECO:0000256" key="2">
    <source>
        <dbReference type="ARBA" id="ARBA00004651"/>
    </source>
</evidence>
<sequence>MQKNISYKQIGKLALPIIAAQSVVLINGMIDLAFIAPYGTEAIAAVSIANALCATLFNFLEGFRLGTTVLISEASATNNLVKATSVINSGLCLIAMIGSVFIVFAPHISYWVYRITGNQQMAYHGTTYLTVWLWAFPLILLSYVLVGLFRGLHDTATPLYSTLAICLLNILFDYALVGNGFGIPSLGVKGAAWGTLLANLAGVIIMIFLVAKKPLTRQYINFRQPFVKQVREYISLAADIGLNTGSTLLALLLFVCMMKPLGPAALAVHQITLQVFNFTYLTAIGFLITASIIVPRLLINQQEPLFLSTVSRIGKMSFSVALVISGLLFISSSNIGNFFSPTDKLVAAQAAQTIKLVCAGQLFSSIYMVLRGTLTACKDTRFIVYEGWVSGYLVFLPLAYLWAVKAGYGIYGGYAAFLVWCMTDCTALACRFFLRNRCSKGR</sequence>
<feature type="transmembrane region" description="Helical" evidence="13">
    <location>
        <begin position="132"/>
        <end position="152"/>
    </location>
</feature>
<dbReference type="Proteomes" id="UP000322917">
    <property type="component" value="Unassembled WGS sequence"/>
</dbReference>
<feature type="transmembrane region" description="Helical" evidence="13">
    <location>
        <begin position="190"/>
        <end position="211"/>
    </location>
</feature>
<evidence type="ECO:0000256" key="8">
    <source>
        <dbReference type="ARBA" id="ARBA00022692"/>
    </source>
</evidence>
<evidence type="ECO:0000256" key="12">
    <source>
        <dbReference type="ARBA" id="ARBA00031636"/>
    </source>
</evidence>
<dbReference type="RefSeq" id="WP_149736538.1">
    <property type="nucleotide sequence ID" value="NZ_FQZD01000072.1"/>
</dbReference>
<dbReference type="InterPro" id="IPR048279">
    <property type="entry name" value="MdtK-like"/>
</dbReference>
<dbReference type="Pfam" id="PF01554">
    <property type="entry name" value="MatE"/>
    <property type="match status" value="2"/>
</dbReference>
<evidence type="ECO:0000256" key="3">
    <source>
        <dbReference type="ARBA" id="ARBA00010199"/>
    </source>
</evidence>
<evidence type="ECO:0000256" key="6">
    <source>
        <dbReference type="ARBA" id="ARBA00022449"/>
    </source>
</evidence>
<comment type="subcellular location">
    <subcellularLocation>
        <location evidence="2">Cell membrane</location>
        <topology evidence="2">Multi-pass membrane protein</topology>
    </subcellularLocation>
</comment>
<feature type="transmembrane region" description="Helical" evidence="13">
    <location>
        <begin position="91"/>
        <end position="112"/>
    </location>
</feature>
<evidence type="ECO:0000256" key="10">
    <source>
        <dbReference type="ARBA" id="ARBA00023065"/>
    </source>
</evidence>
<dbReference type="AlphaFoldDB" id="A0A1M6PF33"/>
<dbReference type="GO" id="GO:0005886">
    <property type="term" value="C:plasma membrane"/>
    <property type="evidence" value="ECO:0007669"/>
    <property type="project" value="UniProtKB-SubCell"/>
</dbReference>
<organism evidence="14 15">
    <name type="scientific">Propionispora hippei DSM 15287</name>
    <dbReference type="NCBI Taxonomy" id="1123003"/>
    <lineage>
        <taxon>Bacteria</taxon>
        <taxon>Bacillati</taxon>
        <taxon>Bacillota</taxon>
        <taxon>Negativicutes</taxon>
        <taxon>Selenomonadales</taxon>
        <taxon>Sporomusaceae</taxon>
        <taxon>Propionispora</taxon>
    </lineage>
</organism>
<evidence type="ECO:0000313" key="15">
    <source>
        <dbReference type="Proteomes" id="UP000322917"/>
    </source>
</evidence>
<dbReference type="PANTHER" id="PTHR43298:SF2">
    <property type="entry name" value="FMN_FAD EXPORTER YEEO-RELATED"/>
    <property type="match status" value="1"/>
</dbReference>
<proteinExistence type="inferred from homology"/>
<feature type="transmembrane region" description="Helical" evidence="13">
    <location>
        <begin position="42"/>
        <end position="60"/>
    </location>
</feature>
<dbReference type="GO" id="GO:0006811">
    <property type="term" value="P:monoatomic ion transport"/>
    <property type="evidence" value="ECO:0007669"/>
    <property type="project" value="UniProtKB-KW"/>
</dbReference>
<keyword evidence="11 13" id="KW-0472">Membrane</keyword>
<feature type="transmembrane region" description="Helical" evidence="13">
    <location>
        <begin position="232"/>
        <end position="255"/>
    </location>
</feature>
<gene>
    <name evidence="14" type="ORF">SAMN02745170_04030</name>
</gene>
<evidence type="ECO:0000256" key="1">
    <source>
        <dbReference type="ARBA" id="ARBA00003408"/>
    </source>
</evidence>
<feature type="transmembrane region" description="Helical" evidence="13">
    <location>
        <begin position="159"/>
        <end position="178"/>
    </location>
</feature>
<keyword evidence="15" id="KW-1185">Reference proteome</keyword>
<keyword evidence="9 13" id="KW-1133">Transmembrane helix</keyword>
<keyword evidence="5" id="KW-0813">Transport</keyword>
<keyword evidence="10" id="KW-0406">Ion transport</keyword>
<comment type="function">
    <text evidence="1">Multidrug efflux pump.</text>
</comment>
<evidence type="ECO:0000313" key="14">
    <source>
        <dbReference type="EMBL" id="SHK06512.1"/>
    </source>
</evidence>
<evidence type="ECO:0000256" key="13">
    <source>
        <dbReference type="SAM" id="Phobius"/>
    </source>
</evidence>
<dbReference type="EMBL" id="FQZD01000072">
    <property type="protein sequence ID" value="SHK06512.1"/>
    <property type="molecule type" value="Genomic_DNA"/>
</dbReference>
<evidence type="ECO:0000256" key="5">
    <source>
        <dbReference type="ARBA" id="ARBA00022448"/>
    </source>
</evidence>
<dbReference type="GO" id="GO:0042910">
    <property type="term" value="F:xenobiotic transmembrane transporter activity"/>
    <property type="evidence" value="ECO:0007669"/>
    <property type="project" value="InterPro"/>
</dbReference>
<accession>A0A1M6PF33</accession>
<dbReference type="NCBIfam" id="TIGR00797">
    <property type="entry name" value="matE"/>
    <property type="match status" value="1"/>
</dbReference>
<feature type="transmembrane region" description="Helical" evidence="13">
    <location>
        <begin position="414"/>
        <end position="434"/>
    </location>
</feature>
<evidence type="ECO:0000256" key="4">
    <source>
        <dbReference type="ARBA" id="ARBA00020268"/>
    </source>
</evidence>
<dbReference type="GO" id="GO:0015297">
    <property type="term" value="F:antiporter activity"/>
    <property type="evidence" value="ECO:0007669"/>
    <property type="project" value="UniProtKB-KW"/>
</dbReference>
<feature type="transmembrane region" description="Helical" evidence="13">
    <location>
        <begin position="382"/>
        <end position="402"/>
    </location>
</feature>
<keyword evidence="7" id="KW-1003">Cell membrane</keyword>
<feature type="transmembrane region" description="Helical" evidence="13">
    <location>
        <begin position="320"/>
        <end position="340"/>
    </location>
</feature>
<evidence type="ECO:0000256" key="11">
    <source>
        <dbReference type="ARBA" id="ARBA00023136"/>
    </source>
</evidence>